<keyword evidence="6 12" id="KW-0068">Autocatalytic cleavage</keyword>
<comment type="catalytic activity">
    <reaction evidence="12">
        <text>Hydrolysis of Ala-|-Gly bond in repressor LexA.</text>
        <dbReference type="EC" id="3.4.21.88"/>
    </reaction>
</comment>
<evidence type="ECO:0000256" key="4">
    <source>
        <dbReference type="ARBA" id="ARBA00022763"/>
    </source>
</evidence>
<evidence type="ECO:0000256" key="12">
    <source>
        <dbReference type="HAMAP-Rule" id="MF_00015"/>
    </source>
</evidence>
<dbReference type="GO" id="GO:0003677">
    <property type="term" value="F:DNA binding"/>
    <property type="evidence" value="ECO:0007669"/>
    <property type="project" value="UniProtKB-UniRule"/>
</dbReference>
<proteinExistence type="inferred from homology"/>
<dbReference type="SUPFAM" id="SSF46785">
    <property type="entry name" value="Winged helix' DNA-binding domain"/>
    <property type="match status" value="1"/>
</dbReference>
<keyword evidence="10 12" id="KW-0234">DNA repair</keyword>
<dbReference type="EC" id="3.4.21.88" evidence="12"/>
<dbReference type="InterPro" id="IPR036388">
    <property type="entry name" value="WH-like_DNA-bd_sf"/>
</dbReference>
<evidence type="ECO:0000256" key="11">
    <source>
        <dbReference type="ARBA" id="ARBA00023236"/>
    </source>
</evidence>
<protein>
    <recommendedName>
        <fullName evidence="12">LexA repressor</fullName>
        <ecNumber evidence="12">3.4.21.88</ecNumber>
    </recommendedName>
</protein>
<dbReference type="GO" id="GO:0009432">
    <property type="term" value="P:SOS response"/>
    <property type="evidence" value="ECO:0007669"/>
    <property type="project" value="UniProtKB-UniRule"/>
</dbReference>
<feature type="DNA-binding region" description="H-T-H motif" evidence="12">
    <location>
        <begin position="40"/>
        <end position="60"/>
    </location>
</feature>
<comment type="function">
    <text evidence="12">Represses a number of genes involved in the response to DNA damage (SOS response), including recA and lexA. In the presence of single-stranded DNA, RecA interacts with LexA causing an autocatalytic cleavage which disrupts the DNA-binding part of LexA, leading to derepression of the SOS regulon and eventually DNA repair.</text>
</comment>
<dbReference type="InterPro" id="IPR036286">
    <property type="entry name" value="LexA/Signal_pep-like_sf"/>
</dbReference>
<dbReference type="Pfam" id="PF00717">
    <property type="entry name" value="Peptidase_S24"/>
    <property type="match status" value="1"/>
</dbReference>
<dbReference type="NCBIfam" id="TIGR00498">
    <property type="entry name" value="lexA"/>
    <property type="match status" value="1"/>
</dbReference>
<dbReference type="InterPro" id="IPR050077">
    <property type="entry name" value="LexA_repressor"/>
</dbReference>
<dbReference type="PATRIC" id="fig|1236046.5.peg.1173"/>
<keyword evidence="2 12" id="KW-0678">Repressor</keyword>
<name>A0A101H125_9BACT</name>
<evidence type="ECO:0000259" key="14">
    <source>
        <dbReference type="Pfam" id="PF00717"/>
    </source>
</evidence>
<dbReference type="InterPro" id="IPR036390">
    <property type="entry name" value="WH_DNA-bd_sf"/>
</dbReference>
<evidence type="ECO:0000256" key="13">
    <source>
        <dbReference type="RuleBase" id="RU003991"/>
    </source>
</evidence>
<evidence type="ECO:0000313" key="17">
    <source>
        <dbReference type="EMBL" id="KUK91059.1"/>
    </source>
</evidence>
<dbReference type="PANTHER" id="PTHR33516">
    <property type="entry name" value="LEXA REPRESSOR"/>
    <property type="match status" value="1"/>
</dbReference>
<dbReference type="FunFam" id="2.10.109.10:FF:000001">
    <property type="entry name" value="LexA repressor"/>
    <property type="match status" value="1"/>
</dbReference>
<comment type="caution">
    <text evidence="16">The sequence shown here is derived from an EMBL/GenBank/DDBJ whole genome shotgun (WGS) entry which is preliminary data.</text>
</comment>
<keyword evidence="8 12" id="KW-0238">DNA-binding</keyword>
<keyword evidence="9 12" id="KW-0804">Transcription</keyword>
<sequence>MIEFPAENRGCHELTLTEKQKKILEYIENFIKLYGYPPSIRDICRDFDISSPRGVAKHLESLEKKGYIERTGVSRGIRVLKSPDGSSLAPGEDVVMLPVIGNVAAGEAVQAVQTEEEKIPVPLWMIRRGFEYYMLRVTGNSMIDSHIVNGDFVIIRKQEWANNGDIVVALIDDEYATLKKYENEGPKIRLVPSNPEMLPIVVEANRVKVQGRLSGVIRWYK</sequence>
<evidence type="ECO:0000256" key="6">
    <source>
        <dbReference type="ARBA" id="ARBA00022813"/>
    </source>
</evidence>
<dbReference type="HAMAP" id="MF_00015">
    <property type="entry name" value="LexA"/>
    <property type="match status" value="1"/>
</dbReference>
<dbReference type="Gene3D" id="1.10.10.10">
    <property type="entry name" value="Winged helix-like DNA-binding domain superfamily/Winged helix DNA-binding domain"/>
    <property type="match status" value="1"/>
</dbReference>
<evidence type="ECO:0000313" key="16">
    <source>
        <dbReference type="EMBL" id="KUK68408.1"/>
    </source>
</evidence>
<gene>
    <name evidence="12" type="primary">lexA</name>
    <name evidence="16" type="ORF">XD86_0205</name>
    <name evidence="17" type="ORF">XE02_0227</name>
</gene>
<keyword evidence="7 12" id="KW-0805">Transcription regulation</keyword>
<feature type="domain" description="Peptidase S24/S26A/S26B/S26C" evidence="14">
    <location>
        <begin position="98"/>
        <end position="213"/>
    </location>
</feature>
<dbReference type="SUPFAM" id="SSF51306">
    <property type="entry name" value="LexA/Signal peptidase"/>
    <property type="match status" value="1"/>
</dbReference>
<dbReference type="GO" id="GO:0004252">
    <property type="term" value="F:serine-type endopeptidase activity"/>
    <property type="evidence" value="ECO:0007669"/>
    <property type="project" value="UniProtKB-UniRule"/>
</dbReference>
<dbReference type="InterPro" id="IPR039418">
    <property type="entry name" value="LexA-like"/>
</dbReference>
<evidence type="ECO:0000259" key="15">
    <source>
        <dbReference type="Pfam" id="PF01726"/>
    </source>
</evidence>
<feature type="site" description="Cleavage; by autolysis" evidence="12">
    <location>
        <begin position="105"/>
        <end position="106"/>
    </location>
</feature>
<feature type="domain" description="LexA repressor DNA-binding" evidence="15">
    <location>
        <begin position="15"/>
        <end position="71"/>
    </location>
</feature>
<dbReference type="InterPro" id="IPR006197">
    <property type="entry name" value="Peptidase_S24_LexA"/>
</dbReference>
<dbReference type="PRINTS" id="PR00726">
    <property type="entry name" value="LEXASERPTASE"/>
</dbReference>
<evidence type="ECO:0000313" key="19">
    <source>
        <dbReference type="Proteomes" id="UP000055014"/>
    </source>
</evidence>
<organism evidence="16 18">
    <name type="scientific">Mesotoga infera</name>
    <dbReference type="NCBI Taxonomy" id="1236046"/>
    <lineage>
        <taxon>Bacteria</taxon>
        <taxon>Thermotogati</taxon>
        <taxon>Thermotogota</taxon>
        <taxon>Thermotogae</taxon>
        <taxon>Kosmotogales</taxon>
        <taxon>Kosmotogaceae</taxon>
        <taxon>Mesotoga</taxon>
    </lineage>
</organism>
<accession>A0A101H125</accession>
<dbReference type="Gene3D" id="2.10.109.10">
    <property type="entry name" value="Umud Fragment, subunit A"/>
    <property type="match status" value="1"/>
</dbReference>
<reference evidence="16" key="1">
    <citation type="journal article" date="2015" name="MBio">
        <title>Genome-resolved metagenomic analysis reveals roles for candidate phyla and other microbial community members in biogeochemical transformations in oil reservoirs.</title>
        <authorList>
            <person name="Hu P."/>
            <person name="Tom L."/>
            <person name="Singh A."/>
            <person name="Thomas B.C."/>
            <person name="Baker B.J."/>
            <person name="Piceno Y.M."/>
            <person name="Andersen G.L."/>
            <person name="Banfield J.F."/>
        </authorList>
    </citation>
    <scope>NUCLEOTIDE SEQUENCE [LARGE SCALE GENOMIC DNA]</scope>
    <source>
        <strain evidence="16">46_47</strain>
        <strain evidence="17">46_70</strain>
    </source>
</reference>
<evidence type="ECO:0000256" key="1">
    <source>
        <dbReference type="ARBA" id="ARBA00007484"/>
    </source>
</evidence>
<dbReference type="GO" id="GO:0006281">
    <property type="term" value="P:DNA repair"/>
    <property type="evidence" value="ECO:0007669"/>
    <property type="project" value="UniProtKB-UniRule"/>
</dbReference>
<evidence type="ECO:0000256" key="3">
    <source>
        <dbReference type="ARBA" id="ARBA00022705"/>
    </source>
</evidence>
<dbReference type="InterPro" id="IPR006199">
    <property type="entry name" value="LexA_DNA-bd_dom"/>
</dbReference>
<dbReference type="InterPro" id="IPR006200">
    <property type="entry name" value="LexA"/>
</dbReference>
<keyword evidence="5 12" id="KW-0378">Hydrolase</keyword>
<dbReference type="GO" id="GO:0006508">
    <property type="term" value="P:proteolysis"/>
    <property type="evidence" value="ECO:0007669"/>
    <property type="project" value="InterPro"/>
</dbReference>
<dbReference type="GO" id="GO:0006260">
    <property type="term" value="P:DNA replication"/>
    <property type="evidence" value="ECO:0007669"/>
    <property type="project" value="UniProtKB-UniRule"/>
</dbReference>
<dbReference type="Proteomes" id="UP000054260">
    <property type="component" value="Unassembled WGS sequence"/>
</dbReference>
<feature type="active site" description="For autocatalytic cleavage activity" evidence="12">
    <location>
        <position position="179"/>
    </location>
</feature>
<evidence type="ECO:0000256" key="9">
    <source>
        <dbReference type="ARBA" id="ARBA00023163"/>
    </source>
</evidence>
<evidence type="ECO:0000256" key="2">
    <source>
        <dbReference type="ARBA" id="ARBA00022491"/>
    </source>
</evidence>
<dbReference type="CDD" id="cd06529">
    <property type="entry name" value="S24_LexA-like"/>
    <property type="match status" value="1"/>
</dbReference>
<feature type="active site" description="For autocatalytic cleavage activity" evidence="12">
    <location>
        <position position="141"/>
    </location>
</feature>
<evidence type="ECO:0000313" key="18">
    <source>
        <dbReference type="Proteomes" id="UP000054260"/>
    </source>
</evidence>
<keyword evidence="3 12" id="KW-0235">DNA replication</keyword>
<evidence type="ECO:0000256" key="10">
    <source>
        <dbReference type="ARBA" id="ARBA00023204"/>
    </source>
</evidence>
<dbReference type="Pfam" id="PF01726">
    <property type="entry name" value="LexA_DNA_bind"/>
    <property type="match status" value="1"/>
</dbReference>
<comment type="similarity">
    <text evidence="1 12 13">Belongs to the peptidase S24 family.</text>
</comment>
<keyword evidence="4 12" id="KW-0227">DNA damage</keyword>
<dbReference type="GO" id="GO:0045892">
    <property type="term" value="P:negative regulation of DNA-templated transcription"/>
    <property type="evidence" value="ECO:0007669"/>
    <property type="project" value="UniProtKB-UniRule"/>
</dbReference>
<dbReference type="InterPro" id="IPR015927">
    <property type="entry name" value="Peptidase_S24_S26A/B/C"/>
</dbReference>
<evidence type="ECO:0000256" key="8">
    <source>
        <dbReference type="ARBA" id="ARBA00023125"/>
    </source>
</evidence>
<evidence type="ECO:0000256" key="5">
    <source>
        <dbReference type="ARBA" id="ARBA00022801"/>
    </source>
</evidence>
<dbReference type="EMBL" id="LGGW01000010">
    <property type="protein sequence ID" value="KUK91059.1"/>
    <property type="molecule type" value="Genomic_DNA"/>
</dbReference>
<reference evidence="18 19" key="2">
    <citation type="journal article" date="2015" name="MBio">
        <title>Genome-Resolved Metagenomic Analysis Reveals Roles for Candidate Phyla and Other Microbial Community Members in Biogeochemical Transformations in Oil Reservoirs.</title>
        <authorList>
            <person name="Hu P."/>
            <person name="Tom L."/>
            <person name="Singh A."/>
            <person name="Thomas B.C."/>
            <person name="Baker B.J."/>
            <person name="Piceno Y.M."/>
            <person name="Andersen G.L."/>
            <person name="Banfield J.F."/>
        </authorList>
    </citation>
    <scope>NUCLEOTIDE SEQUENCE [LARGE SCALE GENOMIC DNA]</scope>
</reference>
<dbReference type="EMBL" id="LGGH01000015">
    <property type="protein sequence ID" value="KUK68408.1"/>
    <property type="molecule type" value="Genomic_DNA"/>
</dbReference>
<comment type="subunit">
    <text evidence="12">Homodimer.</text>
</comment>
<keyword evidence="11 12" id="KW-0742">SOS response</keyword>
<dbReference type="PANTHER" id="PTHR33516:SF2">
    <property type="entry name" value="LEXA REPRESSOR-RELATED"/>
    <property type="match status" value="1"/>
</dbReference>
<evidence type="ECO:0000256" key="7">
    <source>
        <dbReference type="ARBA" id="ARBA00023015"/>
    </source>
</evidence>
<dbReference type="AlphaFoldDB" id="A0A101H125"/>
<dbReference type="Proteomes" id="UP000055014">
    <property type="component" value="Unassembled WGS sequence"/>
</dbReference>